<keyword evidence="1" id="KW-0732">Signal</keyword>
<dbReference type="Proteomes" id="UP000037848">
    <property type="component" value="Unassembled WGS sequence"/>
</dbReference>
<sequence>MRIAAILGLVFFLMSCSTLNVSGKMDFKNETYTSPNNEFIVDLPALIHPNAKDTVYLNQLFVDFFIGSGYWTPQGLHTIEWVTLPKEMTTEQFQKVLPDIVNEHSQKRFSSTGQFNVIEQRNLPDSTSHKFLAKGTYQNVASTWICTIKLYKNRIAFISKVLPLENPKPITKLDENTDGYSQWVESFRVL</sequence>
<evidence type="ECO:0008006" key="4">
    <source>
        <dbReference type="Google" id="ProtNLM"/>
    </source>
</evidence>
<protein>
    <recommendedName>
        <fullName evidence="4">Lipoprotein</fullName>
    </recommendedName>
</protein>
<dbReference type="EMBL" id="LHPH01000038">
    <property type="protein sequence ID" value="KPH56685.1"/>
    <property type="molecule type" value="Genomic_DNA"/>
</dbReference>
<evidence type="ECO:0000313" key="2">
    <source>
        <dbReference type="EMBL" id="KPH56685.1"/>
    </source>
</evidence>
<accession>A0A0N1MP61</accession>
<comment type="caution">
    <text evidence="2">The sequence shown here is derived from an EMBL/GenBank/DDBJ whole genome shotgun (WGS) entry which is preliminary data.</text>
</comment>
<dbReference type="PATRIC" id="fig|187330.3.peg.3078"/>
<evidence type="ECO:0000313" key="3">
    <source>
        <dbReference type="Proteomes" id="UP000037848"/>
    </source>
</evidence>
<gene>
    <name evidence="2" type="ORF">ADS77_20740</name>
</gene>
<dbReference type="PROSITE" id="PS51257">
    <property type="entry name" value="PROKAR_LIPOPROTEIN"/>
    <property type="match status" value="1"/>
</dbReference>
<name>A0A0N1MP61_9GAMM</name>
<keyword evidence="3" id="KW-1185">Reference proteome</keyword>
<feature type="chain" id="PRO_5005878227" description="Lipoprotein" evidence="1">
    <location>
        <begin position="21"/>
        <end position="190"/>
    </location>
</feature>
<feature type="signal peptide" evidence="1">
    <location>
        <begin position="1"/>
        <end position="20"/>
    </location>
</feature>
<dbReference type="RefSeq" id="WP_054456106.1">
    <property type="nucleotide sequence ID" value="NZ_LHPH01000038.1"/>
</dbReference>
<organism evidence="2 3">
    <name type="scientific">Pseudoalteromonas porphyrae</name>
    <dbReference type="NCBI Taxonomy" id="187330"/>
    <lineage>
        <taxon>Bacteria</taxon>
        <taxon>Pseudomonadati</taxon>
        <taxon>Pseudomonadota</taxon>
        <taxon>Gammaproteobacteria</taxon>
        <taxon>Alteromonadales</taxon>
        <taxon>Pseudoalteromonadaceae</taxon>
        <taxon>Pseudoalteromonas</taxon>
    </lineage>
</organism>
<dbReference type="AlphaFoldDB" id="A0A0N1MP61"/>
<reference evidence="2 3" key="1">
    <citation type="submission" date="2015-08" db="EMBL/GenBank/DDBJ databases">
        <title>Draft Genome Sequence of Pseudoalteromonas porphyrae UCD-SED14.</title>
        <authorList>
            <person name="Coil D.A."/>
            <person name="Jospin G."/>
            <person name="Lee R.D."/>
            <person name="Eisen J.A."/>
        </authorList>
    </citation>
    <scope>NUCLEOTIDE SEQUENCE [LARGE SCALE GENOMIC DNA]</scope>
    <source>
        <strain evidence="2 3">UCD-SED14</strain>
    </source>
</reference>
<evidence type="ECO:0000256" key="1">
    <source>
        <dbReference type="SAM" id="SignalP"/>
    </source>
</evidence>
<dbReference type="OrthoDB" id="7065258at2"/>
<proteinExistence type="predicted"/>